<reference evidence="3" key="1">
    <citation type="journal article" date="2017" name="PLoS ONE">
        <title>The Agassiz's desert tortoise genome provides a resource for the conservation of a threatened species.</title>
        <authorList>
            <person name="Tollis M."/>
            <person name="DeNardo D.F."/>
            <person name="Cornelius J.A."/>
            <person name="Dolby G.A."/>
            <person name="Edwards T."/>
            <person name="Henen B.T."/>
            <person name="Karl A.E."/>
            <person name="Murphy R.W."/>
            <person name="Kusumi K."/>
        </authorList>
    </citation>
    <scope>NUCLEOTIDE SEQUENCE [LARGE SCALE GENOMIC DNA]</scope>
</reference>
<keyword evidence="3" id="KW-1185">Reference proteome</keyword>
<dbReference type="Gene3D" id="2.30.29.30">
    <property type="entry name" value="Pleckstrin-homology domain (PH domain)/Phosphotyrosine-binding domain (PTB)"/>
    <property type="match status" value="1"/>
</dbReference>
<dbReference type="Proteomes" id="UP000291020">
    <property type="component" value="Unassembled WGS sequence"/>
</dbReference>
<evidence type="ECO:0000313" key="3">
    <source>
        <dbReference type="Proteomes" id="UP000291020"/>
    </source>
</evidence>
<proteinExistence type="predicted"/>
<evidence type="ECO:0000259" key="1">
    <source>
        <dbReference type="Pfam" id="PF17888"/>
    </source>
</evidence>
<dbReference type="InterPro" id="IPR011993">
    <property type="entry name" value="PH-like_dom_sf"/>
</dbReference>
<accession>A0A452GVA8</accession>
<dbReference type="AlphaFoldDB" id="A0A452GVA8"/>
<dbReference type="STRING" id="38772.ENSGAGP00000005723"/>
<protein>
    <recommendedName>
        <fullName evidence="1">CARMIL pleckstrin homology domain-containing protein</fullName>
    </recommendedName>
</protein>
<name>A0A452GVA8_9SAUR</name>
<sequence>GGAPSVLSRPPNPLLLKVKLETKPRKFEDRVLVSYWVGGGVESSFNVLEIRTLNTINHCQILVDTEKATYSFKFPSPASAEQVTQHVNAALGKIFPSPTAG</sequence>
<dbReference type="Ensembl" id="ENSGAGT00000006672.1">
    <property type="protein sequence ID" value="ENSGAGP00000005723.1"/>
    <property type="gene ID" value="ENSGAGG00000004650.1"/>
</dbReference>
<evidence type="ECO:0000313" key="2">
    <source>
        <dbReference type="Ensembl" id="ENSGAGP00000005723.1"/>
    </source>
</evidence>
<reference evidence="2" key="2">
    <citation type="submission" date="2025-08" db="UniProtKB">
        <authorList>
            <consortium name="Ensembl"/>
        </authorList>
    </citation>
    <scope>IDENTIFICATION</scope>
</reference>
<reference evidence="2" key="3">
    <citation type="submission" date="2025-09" db="UniProtKB">
        <authorList>
            <consortium name="Ensembl"/>
        </authorList>
    </citation>
    <scope>IDENTIFICATION</scope>
</reference>
<organism evidence="2 3">
    <name type="scientific">Gopherus agassizii</name>
    <name type="common">Agassiz's desert tortoise</name>
    <dbReference type="NCBI Taxonomy" id="38772"/>
    <lineage>
        <taxon>Eukaryota</taxon>
        <taxon>Metazoa</taxon>
        <taxon>Chordata</taxon>
        <taxon>Craniata</taxon>
        <taxon>Vertebrata</taxon>
        <taxon>Euteleostomi</taxon>
        <taxon>Archelosauria</taxon>
        <taxon>Testudinata</taxon>
        <taxon>Testudines</taxon>
        <taxon>Cryptodira</taxon>
        <taxon>Durocryptodira</taxon>
        <taxon>Testudinoidea</taxon>
        <taxon>Testudinidae</taxon>
        <taxon>Gopherus</taxon>
    </lineage>
</organism>
<feature type="domain" description="CARMIL pleckstrin homology" evidence="1">
    <location>
        <begin position="15"/>
        <end position="96"/>
    </location>
</feature>
<dbReference type="InterPro" id="IPR041245">
    <property type="entry name" value="CARMIL_PH"/>
</dbReference>
<dbReference type="Pfam" id="PF17888">
    <property type="entry name" value="Carm_PH"/>
    <property type="match status" value="1"/>
</dbReference>